<dbReference type="CDD" id="cd11614">
    <property type="entry name" value="SAF_CpaB_FlgA_like"/>
    <property type="match status" value="1"/>
</dbReference>
<dbReference type="InterPro" id="IPR039246">
    <property type="entry name" value="Flagellar_FlgA"/>
</dbReference>
<keyword evidence="9" id="KW-0969">Cilium</keyword>
<evidence type="ECO:0000313" key="10">
    <source>
        <dbReference type="Proteomes" id="UP001626537"/>
    </source>
</evidence>
<evidence type="ECO:0000256" key="1">
    <source>
        <dbReference type="ARBA" id="ARBA00004418"/>
    </source>
</evidence>
<dbReference type="PANTHER" id="PTHR36307:SF1">
    <property type="entry name" value="FLAGELLA BASAL BODY P-RING FORMATION PROTEIN FLGA"/>
    <property type="match status" value="1"/>
</dbReference>
<evidence type="ECO:0000256" key="3">
    <source>
        <dbReference type="ARBA" id="ARBA00014754"/>
    </source>
</evidence>
<dbReference type="SMART" id="SM00858">
    <property type="entry name" value="SAF"/>
    <property type="match status" value="1"/>
</dbReference>
<dbReference type="PANTHER" id="PTHR36307">
    <property type="entry name" value="FLAGELLA BASAL BODY P-RING FORMATION PROTEIN FLGA"/>
    <property type="match status" value="1"/>
</dbReference>
<organism evidence="9 10">
    <name type="scientific">Congregibacter variabilis</name>
    <dbReference type="NCBI Taxonomy" id="3081200"/>
    <lineage>
        <taxon>Bacteria</taxon>
        <taxon>Pseudomonadati</taxon>
        <taxon>Pseudomonadota</taxon>
        <taxon>Gammaproteobacteria</taxon>
        <taxon>Cellvibrionales</taxon>
        <taxon>Halieaceae</taxon>
        <taxon>Congregibacter</taxon>
    </lineage>
</organism>
<keyword evidence="5" id="KW-0574">Periplasm</keyword>
<dbReference type="InterPro" id="IPR041231">
    <property type="entry name" value="FlgA_N"/>
</dbReference>
<comment type="function">
    <text evidence="6">Involved in the assembly process of the P-ring formation. It may associate with FlgF on the rod constituting a structure essential for the P-ring assembly or may act as a modulator protein for the P-ring assembly.</text>
</comment>
<accession>A0ABZ0I1B0</accession>
<evidence type="ECO:0000256" key="7">
    <source>
        <dbReference type="SAM" id="SignalP"/>
    </source>
</evidence>
<keyword evidence="9" id="KW-0966">Cell projection</keyword>
<dbReference type="Gene3D" id="3.90.1210.10">
    <property type="entry name" value="Antifreeze-like/N-acetylneuraminic acid synthase C-terminal domain"/>
    <property type="match status" value="1"/>
</dbReference>
<feature type="signal peptide" evidence="7">
    <location>
        <begin position="1"/>
        <end position="40"/>
    </location>
</feature>
<protein>
    <recommendedName>
        <fullName evidence="3">Flagella basal body P-ring formation protein FlgA</fullName>
    </recommendedName>
</protein>
<evidence type="ECO:0000256" key="6">
    <source>
        <dbReference type="ARBA" id="ARBA00025643"/>
    </source>
</evidence>
<comment type="similarity">
    <text evidence="2">Belongs to the FlgA family.</text>
</comment>
<dbReference type="NCBIfam" id="TIGR03170">
    <property type="entry name" value="flgA_cterm"/>
    <property type="match status" value="1"/>
</dbReference>
<comment type="subcellular location">
    <subcellularLocation>
        <location evidence="1">Periplasm</location>
    </subcellularLocation>
</comment>
<dbReference type="RefSeq" id="WP_407347930.1">
    <property type="nucleotide sequence ID" value="NZ_CP136864.1"/>
</dbReference>
<reference evidence="9 10" key="1">
    <citation type="submission" date="2023-10" db="EMBL/GenBank/DDBJ databases">
        <title>Two novel species belonging to the OM43/NOR5 clade.</title>
        <authorList>
            <person name="Park M."/>
        </authorList>
    </citation>
    <scope>NUCLEOTIDE SEQUENCE [LARGE SCALE GENOMIC DNA]</scope>
    <source>
        <strain evidence="9 10">IMCC43200</strain>
    </source>
</reference>
<dbReference type="Pfam" id="PF17656">
    <property type="entry name" value="ChapFlgA_N"/>
    <property type="match status" value="1"/>
</dbReference>
<dbReference type="Gene3D" id="2.30.30.760">
    <property type="match status" value="1"/>
</dbReference>
<evidence type="ECO:0000313" key="9">
    <source>
        <dbReference type="EMBL" id="WOJ93282.1"/>
    </source>
</evidence>
<proteinExistence type="inferred from homology"/>
<gene>
    <name evidence="9" type="primary">flgA</name>
    <name evidence="9" type="ORF">R0135_16075</name>
</gene>
<keyword evidence="10" id="KW-1185">Reference proteome</keyword>
<keyword evidence="4 7" id="KW-0732">Signal</keyword>
<feature type="domain" description="SAF" evidence="8">
    <location>
        <begin position="128"/>
        <end position="190"/>
    </location>
</feature>
<feature type="chain" id="PRO_5045820024" description="Flagella basal body P-ring formation protein FlgA" evidence="7">
    <location>
        <begin position="41"/>
        <end position="252"/>
    </location>
</feature>
<keyword evidence="9" id="KW-0282">Flagellum</keyword>
<evidence type="ECO:0000256" key="5">
    <source>
        <dbReference type="ARBA" id="ARBA00022764"/>
    </source>
</evidence>
<dbReference type="InterPro" id="IPR013974">
    <property type="entry name" value="SAF"/>
</dbReference>
<dbReference type="Pfam" id="PF13144">
    <property type="entry name" value="ChapFlgA"/>
    <property type="match status" value="1"/>
</dbReference>
<evidence type="ECO:0000259" key="8">
    <source>
        <dbReference type="SMART" id="SM00858"/>
    </source>
</evidence>
<dbReference type="Proteomes" id="UP001626537">
    <property type="component" value="Chromosome"/>
</dbReference>
<evidence type="ECO:0000256" key="2">
    <source>
        <dbReference type="ARBA" id="ARBA00010474"/>
    </source>
</evidence>
<dbReference type="EMBL" id="CP136864">
    <property type="protein sequence ID" value="WOJ93282.1"/>
    <property type="molecule type" value="Genomic_DNA"/>
</dbReference>
<sequence length="252" mass="27048">MTQVLNSRLHDSKAEGSQPARKILLALMTGLALHSFAANASQTAQPHDDILNLVEFAALQAASEQGLDRVEVRVRPLDQRLRPTLCDQELEIVRPHSGRVLGPVSYGVRCSGSVPWTLYLRAEVSASLDLPVLVRALPRGTILGPSDFEIVTRRITTRANDIIIDPAMAAGMELKRPLPAGSTLRHGHVDLPELVTRGQMVTLIAGGAGVEVRMQGKAMGSGAKGDRLLVTNLVSGRRVEGLVLSDGSIRIP</sequence>
<dbReference type="InterPro" id="IPR017585">
    <property type="entry name" value="SAF_FlgA"/>
</dbReference>
<name>A0ABZ0I1B0_9GAMM</name>
<evidence type="ECO:0000256" key="4">
    <source>
        <dbReference type="ARBA" id="ARBA00022729"/>
    </source>
</evidence>